<keyword evidence="2" id="KW-1185">Reference proteome</keyword>
<name>A0ABS8V4B3_DATST</name>
<gene>
    <name evidence="1" type="ORF">HAX54_027275</name>
</gene>
<dbReference type="EMBL" id="JACEIK010003302">
    <property type="protein sequence ID" value="MCD9641206.1"/>
    <property type="molecule type" value="Genomic_DNA"/>
</dbReference>
<protein>
    <submittedName>
        <fullName evidence="1">Uncharacterized protein</fullName>
    </submittedName>
</protein>
<evidence type="ECO:0000313" key="1">
    <source>
        <dbReference type="EMBL" id="MCD9641206.1"/>
    </source>
</evidence>
<dbReference type="Proteomes" id="UP000823775">
    <property type="component" value="Unassembled WGS sequence"/>
</dbReference>
<proteinExistence type="predicted"/>
<organism evidence="1 2">
    <name type="scientific">Datura stramonium</name>
    <name type="common">Jimsonweed</name>
    <name type="synonym">Common thornapple</name>
    <dbReference type="NCBI Taxonomy" id="4076"/>
    <lineage>
        <taxon>Eukaryota</taxon>
        <taxon>Viridiplantae</taxon>
        <taxon>Streptophyta</taxon>
        <taxon>Embryophyta</taxon>
        <taxon>Tracheophyta</taxon>
        <taxon>Spermatophyta</taxon>
        <taxon>Magnoliopsida</taxon>
        <taxon>eudicotyledons</taxon>
        <taxon>Gunneridae</taxon>
        <taxon>Pentapetalae</taxon>
        <taxon>asterids</taxon>
        <taxon>lamiids</taxon>
        <taxon>Solanales</taxon>
        <taxon>Solanaceae</taxon>
        <taxon>Solanoideae</taxon>
        <taxon>Datureae</taxon>
        <taxon>Datura</taxon>
    </lineage>
</organism>
<accession>A0ABS8V4B3</accession>
<reference evidence="1 2" key="1">
    <citation type="journal article" date="2021" name="BMC Genomics">
        <title>Datura genome reveals duplications of psychoactive alkaloid biosynthetic genes and high mutation rate following tissue culture.</title>
        <authorList>
            <person name="Rajewski A."/>
            <person name="Carter-House D."/>
            <person name="Stajich J."/>
            <person name="Litt A."/>
        </authorList>
    </citation>
    <scope>NUCLEOTIDE SEQUENCE [LARGE SCALE GENOMIC DNA]</scope>
    <source>
        <strain evidence="1">AR-01</strain>
    </source>
</reference>
<sequence>MAISHSMVGGEAYHQGATSESRDLNLHQFHHVTQARISNTLVTEQNHWIPIFGLFLISLPIPYKSLAPSEAPIEWRRLVGMGRAIGIDDSNLGFVGDLIKDTKGNVAFSRRRNNVVFIERLNDF</sequence>
<comment type="caution">
    <text evidence="1">The sequence shown here is derived from an EMBL/GenBank/DDBJ whole genome shotgun (WGS) entry which is preliminary data.</text>
</comment>
<evidence type="ECO:0000313" key="2">
    <source>
        <dbReference type="Proteomes" id="UP000823775"/>
    </source>
</evidence>